<dbReference type="AlphaFoldDB" id="A0A3S5B210"/>
<protein>
    <submittedName>
        <fullName evidence="2">Uncharacterized protein</fullName>
    </submittedName>
</protein>
<evidence type="ECO:0000313" key="3">
    <source>
        <dbReference type="Proteomes" id="UP000784294"/>
    </source>
</evidence>
<dbReference type="EMBL" id="CAAALY010282742">
    <property type="protein sequence ID" value="VEL43567.1"/>
    <property type="molecule type" value="Genomic_DNA"/>
</dbReference>
<proteinExistence type="predicted"/>
<gene>
    <name evidence="2" type="ORF">PXEA_LOCUS37007</name>
</gene>
<feature type="compositionally biased region" description="Acidic residues" evidence="1">
    <location>
        <begin position="1"/>
        <end position="14"/>
    </location>
</feature>
<accession>A0A3S5B210</accession>
<feature type="region of interest" description="Disordered" evidence="1">
    <location>
        <begin position="1"/>
        <end position="36"/>
    </location>
</feature>
<evidence type="ECO:0000256" key="1">
    <source>
        <dbReference type="SAM" id="MobiDB-lite"/>
    </source>
</evidence>
<evidence type="ECO:0000313" key="2">
    <source>
        <dbReference type="EMBL" id="VEL43567.1"/>
    </source>
</evidence>
<dbReference type="Proteomes" id="UP000784294">
    <property type="component" value="Unassembled WGS sequence"/>
</dbReference>
<reference evidence="2" key="1">
    <citation type="submission" date="2018-11" db="EMBL/GenBank/DDBJ databases">
        <authorList>
            <consortium name="Pathogen Informatics"/>
        </authorList>
    </citation>
    <scope>NUCLEOTIDE SEQUENCE</scope>
</reference>
<keyword evidence="3" id="KW-1185">Reference proteome</keyword>
<name>A0A3S5B210_9PLAT</name>
<feature type="compositionally biased region" description="Basic and acidic residues" evidence="1">
    <location>
        <begin position="15"/>
        <end position="26"/>
    </location>
</feature>
<comment type="caution">
    <text evidence="2">The sequence shown here is derived from an EMBL/GenBank/DDBJ whole genome shotgun (WGS) entry which is preliminary data.</text>
</comment>
<organism evidence="2 3">
    <name type="scientific">Protopolystoma xenopodis</name>
    <dbReference type="NCBI Taxonomy" id="117903"/>
    <lineage>
        <taxon>Eukaryota</taxon>
        <taxon>Metazoa</taxon>
        <taxon>Spiralia</taxon>
        <taxon>Lophotrochozoa</taxon>
        <taxon>Platyhelminthes</taxon>
        <taxon>Monogenea</taxon>
        <taxon>Polyopisthocotylea</taxon>
        <taxon>Polystomatidea</taxon>
        <taxon>Polystomatidae</taxon>
        <taxon>Protopolystoma</taxon>
    </lineage>
</organism>
<sequence length="36" mass="4023">MVSLTEDVDYDAGEMSDKRRQADAGNRHVNPYATLP</sequence>